<proteinExistence type="predicted"/>
<name>A0A251WY05_9RHOB</name>
<organism evidence="1 2">
    <name type="scientific">Marivivens niveibacter</name>
    <dbReference type="NCBI Taxonomy" id="1930667"/>
    <lineage>
        <taxon>Bacteria</taxon>
        <taxon>Pseudomonadati</taxon>
        <taxon>Pseudomonadota</taxon>
        <taxon>Alphaproteobacteria</taxon>
        <taxon>Rhodobacterales</taxon>
        <taxon>Paracoccaceae</taxon>
        <taxon>Marivivens group</taxon>
        <taxon>Marivivens</taxon>
    </lineage>
</organism>
<dbReference type="AlphaFoldDB" id="A0A251WY05"/>
<accession>A0A251WY05</accession>
<evidence type="ECO:0000313" key="2">
    <source>
        <dbReference type="Proteomes" id="UP000194664"/>
    </source>
</evidence>
<evidence type="ECO:0000313" key="1">
    <source>
        <dbReference type="EMBL" id="OUD08934.1"/>
    </source>
</evidence>
<sequence>MTKITSPLHTAKTSSKIPPLEFKLQPANGHQPRYKNRIVPTPDFNLGKYTFKAVIDWVEVEIRLTTNSQVRHIQHSLLQTQSRKCFVKEIDGNGHGTSQAFRIKFQEPESLAFVAQRLEKLAKQHPYGTAPQVVDIEVSVDAYSHARRDIEHQRMVGLLTKTLYAKGEHFKSSLKKPRFTWGKLPKETEFVTPDTSNPLPPYVNVYDHDLYKSAAVDATFYLGARKHGSLTRIMHKVIDTQTKHTSKALAEDEKRARIEVRTGKDWLRENELTEVADFRSYSFTKMQGDFFQFKLPLLGKTTPQSKSKFNDITGIDTFRNGGTIAVQGRDLLLKPFRSNVFKVLKAHLRRRGNPFRTPSIRKEGAVDFISYSELSKNIRTALQNLTDREGNAWRKLY</sequence>
<dbReference type="EMBL" id="MSPP01000003">
    <property type="protein sequence ID" value="OUD08934.1"/>
    <property type="molecule type" value="Genomic_DNA"/>
</dbReference>
<keyword evidence="2" id="KW-1185">Reference proteome</keyword>
<protein>
    <submittedName>
        <fullName evidence="1">Uncharacterized protein</fullName>
    </submittedName>
</protein>
<dbReference type="RefSeq" id="WP_086451419.1">
    <property type="nucleotide sequence ID" value="NZ_MSPP01000003.1"/>
</dbReference>
<gene>
    <name evidence="1" type="ORF">BVC71_09455</name>
</gene>
<dbReference type="OrthoDB" id="8338333at2"/>
<dbReference type="Proteomes" id="UP000194664">
    <property type="component" value="Unassembled WGS sequence"/>
</dbReference>
<comment type="caution">
    <text evidence="1">The sequence shown here is derived from an EMBL/GenBank/DDBJ whole genome shotgun (WGS) entry which is preliminary data.</text>
</comment>
<reference evidence="1 2" key="1">
    <citation type="submission" date="2016-12" db="EMBL/GenBank/DDBJ databases">
        <title>The draft genome sequence of HSLHS2.</title>
        <authorList>
            <person name="Hu D."/>
            <person name="Wang L."/>
            <person name="Shao Z."/>
        </authorList>
    </citation>
    <scope>NUCLEOTIDE SEQUENCE [LARGE SCALE GENOMIC DNA]</scope>
    <source>
        <strain evidence="1">MCCC 1A06712</strain>
    </source>
</reference>